<reference evidence="2" key="1">
    <citation type="journal article" date="2023" name="Mol. Phylogenet. Evol.">
        <title>Genome-scale phylogeny and comparative genomics of the fungal order Sordariales.</title>
        <authorList>
            <person name="Hensen N."/>
            <person name="Bonometti L."/>
            <person name="Westerberg I."/>
            <person name="Brannstrom I.O."/>
            <person name="Guillou S."/>
            <person name="Cros-Aarteil S."/>
            <person name="Calhoun S."/>
            <person name="Haridas S."/>
            <person name="Kuo A."/>
            <person name="Mondo S."/>
            <person name="Pangilinan J."/>
            <person name="Riley R."/>
            <person name="LaButti K."/>
            <person name="Andreopoulos B."/>
            <person name="Lipzen A."/>
            <person name="Chen C."/>
            <person name="Yan M."/>
            <person name="Daum C."/>
            <person name="Ng V."/>
            <person name="Clum A."/>
            <person name="Steindorff A."/>
            <person name="Ohm R.A."/>
            <person name="Martin F."/>
            <person name="Silar P."/>
            <person name="Natvig D.O."/>
            <person name="Lalanne C."/>
            <person name="Gautier V."/>
            <person name="Ament-Velasquez S.L."/>
            <person name="Kruys A."/>
            <person name="Hutchinson M.I."/>
            <person name="Powell A.J."/>
            <person name="Barry K."/>
            <person name="Miller A.N."/>
            <person name="Grigoriev I.V."/>
            <person name="Debuchy R."/>
            <person name="Gladieux P."/>
            <person name="Hiltunen Thoren M."/>
            <person name="Johannesson H."/>
        </authorList>
    </citation>
    <scope>NUCLEOTIDE SEQUENCE</scope>
    <source>
        <strain evidence="2">PSN243</strain>
    </source>
</reference>
<comment type="caution">
    <text evidence="2">The sequence shown here is derived from an EMBL/GenBank/DDBJ whole genome shotgun (WGS) entry which is preliminary data.</text>
</comment>
<gene>
    <name evidence="2" type="ORF">QBC34DRAFT_160209</name>
</gene>
<name>A0AAV9H2P9_9PEZI</name>
<keyword evidence="3" id="KW-1185">Reference proteome</keyword>
<evidence type="ECO:0000259" key="1">
    <source>
        <dbReference type="Pfam" id="PF01636"/>
    </source>
</evidence>
<protein>
    <submittedName>
        <fullName evidence="2">Aminoglycoside phosphotransferase</fullName>
    </submittedName>
</protein>
<dbReference type="Gene3D" id="3.90.1200.10">
    <property type="match status" value="1"/>
</dbReference>
<dbReference type="InterPro" id="IPR011009">
    <property type="entry name" value="Kinase-like_dom_sf"/>
</dbReference>
<dbReference type="SUPFAM" id="SSF56112">
    <property type="entry name" value="Protein kinase-like (PK-like)"/>
    <property type="match status" value="1"/>
</dbReference>
<organism evidence="2 3">
    <name type="scientific">Podospora aff. communis PSN243</name>
    <dbReference type="NCBI Taxonomy" id="3040156"/>
    <lineage>
        <taxon>Eukaryota</taxon>
        <taxon>Fungi</taxon>
        <taxon>Dikarya</taxon>
        <taxon>Ascomycota</taxon>
        <taxon>Pezizomycotina</taxon>
        <taxon>Sordariomycetes</taxon>
        <taxon>Sordariomycetidae</taxon>
        <taxon>Sordariales</taxon>
        <taxon>Podosporaceae</taxon>
        <taxon>Podospora</taxon>
    </lineage>
</organism>
<dbReference type="InterPro" id="IPR002575">
    <property type="entry name" value="Aminoglycoside_PTrfase"/>
</dbReference>
<accession>A0AAV9H2P9</accession>
<feature type="domain" description="Aminoglycoside phosphotransferase" evidence="1">
    <location>
        <begin position="20"/>
        <end position="241"/>
    </location>
</feature>
<dbReference type="Pfam" id="PF01636">
    <property type="entry name" value="APH"/>
    <property type="match status" value="1"/>
</dbReference>
<evidence type="ECO:0000313" key="2">
    <source>
        <dbReference type="EMBL" id="KAK4454484.1"/>
    </source>
</evidence>
<evidence type="ECO:0000313" key="3">
    <source>
        <dbReference type="Proteomes" id="UP001321760"/>
    </source>
</evidence>
<sequence>MPAKDDHAAALALAAGLTDLRLAGDGLEFTVYRAKSPQYAPHDVALRIPKCDIFSNVNDPHLSAKELLQQELAIYTLLEPSAVPVPRPFELLQVGDKAAMLSEYVDSDGSAPSPEVLGQALAQLHLVALPAGFTTVACEGTDILAVLPRRITQRLTEFRKFDSVLPSTLSEDMLRCVIADLKRFPSSLLHMDWRPANLRTVGGEIVAVVDFSNALVGPAAVDIFRVLELLQPGPDFLEAYASIGSLPELSLAEELCLRLDAAVMIALVFLSESPDAELAPARCSRVRELYRGLVELLKPRPPLDGNRSAGDHSHFV</sequence>
<proteinExistence type="predicted"/>
<dbReference type="Proteomes" id="UP001321760">
    <property type="component" value="Unassembled WGS sequence"/>
</dbReference>
<reference evidence="2" key="2">
    <citation type="submission" date="2023-05" db="EMBL/GenBank/DDBJ databases">
        <authorList>
            <consortium name="Lawrence Berkeley National Laboratory"/>
            <person name="Steindorff A."/>
            <person name="Hensen N."/>
            <person name="Bonometti L."/>
            <person name="Westerberg I."/>
            <person name="Brannstrom I.O."/>
            <person name="Guillou S."/>
            <person name="Cros-Aarteil S."/>
            <person name="Calhoun S."/>
            <person name="Haridas S."/>
            <person name="Kuo A."/>
            <person name="Mondo S."/>
            <person name="Pangilinan J."/>
            <person name="Riley R."/>
            <person name="Labutti K."/>
            <person name="Andreopoulos B."/>
            <person name="Lipzen A."/>
            <person name="Chen C."/>
            <person name="Yanf M."/>
            <person name="Daum C."/>
            <person name="Ng V."/>
            <person name="Clum A."/>
            <person name="Ohm R."/>
            <person name="Martin F."/>
            <person name="Silar P."/>
            <person name="Natvig D."/>
            <person name="Lalanne C."/>
            <person name="Gautier V."/>
            <person name="Ament-Velasquez S.L."/>
            <person name="Kruys A."/>
            <person name="Hutchinson M.I."/>
            <person name="Powell A.J."/>
            <person name="Barry K."/>
            <person name="Miller A.N."/>
            <person name="Grigoriev I.V."/>
            <person name="Debuchy R."/>
            <person name="Gladieux P."/>
            <person name="Thoren M.H."/>
            <person name="Johannesson H."/>
        </authorList>
    </citation>
    <scope>NUCLEOTIDE SEQUENCE</scope>
    <source>
        <strain evidence="2">PSN243</strain>
    </source>
</reference>
<dbReference type="EMBL" id="MU865917">
    <property type="protein sequence ID" value="KAK4454484.1"/>
    <property type="molecule type" value="Genomic_DNA"/>
</dbReference>
<dbReference type="AlphaFoldDB" id="A0AAV9H2P9"/>